<evidence type="ECO:0000313" key="1">
    <source>
        <dbReference type="EMBL" id="GAF27259.1"/>
    </source>
</evidence>
<name>A0A0S6UJV1_NEOTH</name>
<accession>A0A0S6UJV1</accession>
<gene>
    <name evidence="1" type="ORF">MTY_2600</name>
</gene>
<reference evidence="1" key="1">
    <citation type="journal article" date="2014" name="Gene">
        <title>Genome-guided analysis of transformation efficiency and carbon dioxide assimilation by Moorella thermoacetica Y72.</title>
        <authorList>
            <person name="Tsukahara K."/>
            <person name="Kita A."/>
            <person name="Nakashimada Y."/>
            <person name="Hoshino T."/>
            <person name="Murakami K."/>
        </authorList>
    </citation>
    <scope>NUCLEOTIDE SEQUENCE [LARGE SCALE GENOMIC DNA]</scope>
    <source>
        <strain evidence="1">Y72</strain>
    </source>
</reference>
<sequence>MPPSGLKDFLPRFLIYPQEIKAPLKGLTDRVIF</sequence>
<proteinExistence type="predicted"/>
<organism evidence="1">
    <name type="scientific">Moorella thermoacetica Y72</name>
    <dbReference type="NCBI Taxonomy" id="1325331"/>
    <lineage>
        <taxon>Bacteria</taxon>
        <taxon>Bacillati</taxon>
        <taxon>Bacillota</taxon>
        <taxon>Clostridia</taxon>
        <taxon>Neomoorellales</taxon>
        <taxon>Neomoorellaceae</taxon>
        <taxon>Neomoorella</taxon>
    </lineage>
</organism>
<dbReference type="AlphaFoldDB" id="A0A0S6UJV1"/>
<dbReference type="EMBL" id="DF238840">
    <property type="protein sequence ID" value="GAF27259.1"/>
    <property type="molecule type" value="Genomic_DNA"/>
</dbReference>
<dbReference type="Proteomes" id="UP000063718">
    <property type="component" value="Unassembled WGS sequence"/>
</dbReference>
<protein>
    <submittedName>
        <fullName evidence="1">Uncharacterized protein</fullName>
    </submittedName>
</protein>